<name>A0A5C3LWX3_9AGAR</name>
<dbReference type="Proteomes" id="UP000308652">
    <property type="component" value="Unassembled WGS sequence"/>
</dbReference>
<keyword evidence="1" id="KW-0472">Membrane</keyword>
<keyword evidence="1" id="KW-1133">Transmembrane helix</keyword>
<gene>
    <name evidence="2" type="ORF">BDQ12DRAFT_214090</name>
</gene>
<evidence type="ECO:0000256" key="1">
    <source>
        <dbReference type="SAM" id="Phobius"/>
    </source>
</evidence>
<dbReference type="EMBL" id="ML213609">
    <property type="protein sequence ID" value="TFK37225.1"/>
    <property type="molecule type" value="Genomic_DNA"/>
</dbReference>
<keyword evidence="3" id="KW-1185">Reference proteome</keyword>
<feature type="transmembrane region" description="Helical" evidence="1">
    <location>
        <begin position="138"/>
        <end position="165"/>
    </location>
</feature>
<feature type="transmembrane region" description="Helical" evidence="1">
    <location>
        <begin position="24"/>
        <end position="45"/>
    </location>
</feature>
<reference evidence="2 3" key="1">
    <citation type="journal article" date="2019" name="Nat. Ecol. Evol.">
        <title>Megaphylogeny resolves global patterns of mushroom evolution.</title>
        <authorList>
            <person name="Varga T."/>
            <person name="Krizsan K."/>
            <person name="Foldi C."/>
            <person name="Dima B."/>
            <person name="Sanchez-Garcia M."/>
            <person name="Sanchez-Ramirez S."/>
            <person name="Szollosi G.J."/>
            <person name="Szarkandi J.G."/>
            <person name="Papp V."/>
            <person name="Albert L."/>
            <person name="Andreopoulos W."/>
            <person name="Angelini C."/>
            <person name="Antonin V."/>
            <person name="Barry K.W."/>
            <person name="Bougher N.L."/>
            <person name="Buchanan P."/>
            <person name="Buyck B."/>
            <person name="Bense V."/>
            <person name="Catcheside P."/>
            <person name="Chovatia M."/>
            <person name="Cooper J."/>
            <person name="Damon W."/>
            <person name="Desjardin D."/>
            <person name="Finy P."/>
            <person name="Geml J."/>
            <person name="Haridas S."/>
            <person name="Hughes K."/>
            <person name="Justo A."/>
            <person name="Karasinski D."/>
            <person name="Kautmanova I."/>
            <person name="Kiss B."/>
            <person name="Kocsube S."/>
            <person name="Kotiranta H."/>
            <person name="LaButti K.M."/>
            <person name="Lechner B.E."/>
            <person name="Liimatainen K."/>
            <person name="Lipzen A."/>
            <person name="Lukacs Z."/>
            <person name="Mihaltcheva S."/>
            <person name="Morgado L.N."/>
            <person name="Niskanen T."/>
            <person name="Noordeloos M.E."/>
            <person name="Ohm R.A."/>
            <person name="Ortiz-Santana B."/>
            <person name="Ovrebo C."/>
            <person name="Racz N."/>
            <person name="Riley R."/>
            <person name="Savchenko A."/>
            <person name="Shiryaev A."/>
            <person name="Soop K."/>
            <person name="Spirin V."/>
            <person name="Szebenyi C."/>
            <person name="Tomsovsky M."/>
            <person name="Tulloss R.E."/>
            <person name="Uehling J."/>
            <person name="Grigoriev I.V."/>
            <person name="Vagvolgyi C."/>
            <person name="Papp T."/>
            <person name="Martin F.M."/>
            <person name="Miettinen O."/>
            <person name="Hibbett D.S."/>
            <person name="Nagy L.G."/>
        </authorList>
    </citation>
    <scope>NUCLEOTIDE SEQUENCE [LARGE SCALE GENOMIC DNA]</scope>
    <source>
        <strain evidence="2 3">CBS 166.37</strain>
    </source>
</reference>
<feature type="transmembrane region" description="Helical" evidence="1">
    <location>
        <begin position="93"/>
        <end position="115"/>
    </location>
</feature>
<evidence type="ECO:0000313" key="3">
    <source>
        <dbReference type="Proteomes" id="UP000308652"/>
    </source>
</evidence>
<evidence type="ECO:0000313" key="2">
    <source>
        <dbReference type="EMBL" id="TFK37225.1"/>
    </source>
</evidence>
<organism evidence="2 3">
    <name type="scientific">Crucibulum laeve</name>
    <dbReference type="NCBI Taxonomy" id="68775"/>
    <lineage>
        <taxon>Eukaryota</taxon>
        <taxon>Fungi</taxon>
        <taxon>Dikarya</taxon>
        <taxon>Basidiomycota</taxon>
        <taxon>Agaricomycotina</taxon>
        <taxon>Agaricomycetes</taxon>
        <taxon>Agaricomycetidae</taxon>
        <taxon>Agaricales</taxon>
        <taxon>Agaricineae</taxon>
        <taxon>Nidulariaceae</taxon>
        <taxon>Crucibulum</taxon>
    </lineage>
</organism>
<proteinExistence type="predicted"/>
<feature type="transmembrane region" description="Helical" evidence="1">
    <location>
        <begin position="65"/>
        <end position="86"/>
    </location>
</feature>
<protein>
    <submittedName>
        <fullName evidence="2">Uncharacterized protein</fullName>
    </submittedName>
</protein>
<accession>A0A5C3LWX3</accession>
<sequence>MPDTLCEVVGPVLKCLASGPSPDFLVFGIPVGLGSIMVVLGNSILRHAHASHAPDTDAAALYGAIGGFAALIPMALFWFPIIIWLFDYKNARALLCWLCCITFGISSGLAAQFIFDDETAERLWENIKSLDALRFLDVYWATCAGGVGGGIIGTIFLLSLLFDFIRVFFASCNFRMPLPSSFLRSCRQGNKSASQSELPLTNLGTNMPVAINPPPPSYSPESVSYMPAPLTPASSYDPHGPASYYT</sequence>
<keyword evidence="1" id="KW-0812">Transmembrane</keyword>
<dbReference type="AlphaFoldDB" id="A0A5C3LWX3"/>